<dbReference type="Gene3D" id="3.90.1150.10">
    <property type="entry name" value="Aspartate Aminotransferase, domain 1"/>
    <property type="match status" value="1"/>
</dbReference>
<comment type="cofactor">
    <cofactor evidence="1">
        <name>pyridoxal 5'-phosphate</name>
        <dbReference type="ChEBI" id="CHEBI:597326"/>
    </cofactor>
</comment>
<dbReference type="InterPro" id="IPR051798">
    <property type="entry name" value="Class-II_PLP-Dep_Aminotrans"/>
</dbReference>
<evidence type="ECO:0000256" key="3">
    <source>
        <dbReference type="ARBA" id="ARBA00022898"/>
    </source>
</evidence>
<feature type="domain" description="Aminotransferase class I/classII large" evidence="6">
    <location>
        <begin position="41"/>
        <end position="381"/>
    </location>
</feature>
<dbReference type="GO" id="GO:0008483">
    <property type="term" value="F:transaminase activity"/>
    <property type="evidence" value="ECO:0007669"/>
    <property type="project" value="UniProtKB-KW"/>
</dbReference>
<dbReference type="InterPro" id="IPR015421">
    <property type="entry name" value="PyrdxlP-dep_Trfase_major"/>
</dbReference>
<organism evidence="7 8">
    <name type="scientific">Dorea hominis</name>
    <dbReference type="NCBI Taxonomy" id="2763040"/>
    <lineage>
        <taxon>Bacteria</taxon>
        <taxon>Bacillati</taxon>
        <taxon>Bacillota</taxon>
        <taxon>Clostridia</taxon>
        <taxon>Lachnospirales</taxon>
        <taxon>Lachnospiraceae</taxon>
        <taxon>Dorea</taxon>
    </lineage>
</organism>
<dbReference type="EMBL" id="JACOOY010000010">
    <property type="protein sequence ID" value="MBC5665416.1"/>
    <property type="molecule type" value="Genomic_DNA"/>
</dbReference>
<dbReference type="EC" id="4.4.1.13" evidence="2"/>
<dbReference type="InterPro" id="IPR015424">
    <property type="entry name" value="PyrdxlP-dep_Trfase"/>
</dbReference>
<evidence type="ECO:0000256" key="1">
    <source>
        <dbReference type="ARBA" id="ARBA00001933"/>
    </source>
</evidence>
<dbReference type="InterPro" id="IPR027619">
    <property type="entry name" value="C-S_lyase_PatB-like"/>
</dbReference>
<dbReference type="InterPro" id="IPR004839">
    <property type="entry name" value="Aminotransferase_I/II_large"/>
</dbReference>
<keyword evidence="3" id="KW-0663">Pyridoxal phosphate</keyword>
<dbReference type="NCBIfam" id="TIGR04350">
    <property type="entry name" value="C_S_lyase_PatB"/>
    <property type="match status" value="1"/>
</dbReference>
<sequence length="387" mass="44355">MEELVYVDRKNTNCNKWDGQTGMFGEEGLHAMWVADMDFRVPQGVVDALKEYVEQGVFGYYKIPESYYEAFIKWEKEQHGFTVEKKWMRFSPGVVAAFHWFVQILSEPGDAVIVNTPVYYPFLHAVKNNNRKLICSDLINEDGKYHIDYEDFEKKIVENQVKIFILCSPHNPAGRVWKKEELKTLFEICRKHQVYVISDEIHHDLVFSEHPHVPSLSVGEYADMMVAITAPSKTFNLAGGQNSIVIIPDDKLRKKWDTFVDGIRVRSGNPFGYIAAEAAYRTGASWLESVKAQICENEAYVRETFEKELPDVVVSPLEGTYLCWIDLGAYVPAEKVKEVVQKRCHLAVDFGDWFGGSRFGTFIRMNLATSPENVKIGVDALVRELKK</sequence>
<gene>
    <name evidence="7" type="ORF">H8S07_09015</name>
</gene>
<comment type="similarity">
    <text evidence="5">Belongs to the class-II pyridoxal-phosphate-dependent aminotransferase family. MalY/PatB cystathionine beta-lyase subfamily.</text>
</comment>
<dbReference type="CDD" id="cd00609">
    <property type="entry name" value="AAT_like"/>
    <property type="match status" value="1"/>
</dbReference>
<name>A0ABR7EVN8_9FIRM</name>
<keyword evidence="7" id="KW-0032">Aminotransferase</keyword>
<keyword evidence="8" id="KW-1185">Reference proteome</keyword>
<dbReference type="PANTHER" id="PTHR43525:SF1">
    <property type="entry name" value="PROTEIN MALY"/>
    <property type="match status" value="1"/>
</dbReference>
<evidence type="ECO:0000256" key="4">
    <source>
        <dbReference type="ARBA" id="ARBA00023239"/>
    </source>
</evidence>
<dbReference type="SUPFAM" id="SSF53383">
    <property type="entry name" value="PLP-dependent transferases"/>
    <property type="match status" value="1"/>
</dbReference>
<keyword evidence="7" id="KW-0808">Transferase</keyword>
<evidence type="ECO:0000256" key="2">
    <source>
        <dbReference type="ARBA" id="ARBA00012224"/>
    </source>
</evidence>
<keyword evidence="4" id="KW-0456">Lyase</keyword>
<protein>
    <recommendedName>
        <fullName evidence="2">cysteine-S-conjugate beta-lyase</fullName>
        <ecNumber evidence="2">4.4.1.13</ecNumber>
    </recommendedName>
</protein>
<dbReference type="PANTHER" id="PTHR43525">
    <property type="entry name" value="PROTEIN MALY"/>
    <property type="match status" value="1"/>
</dbReference>
<evidence type="ECO:0000313" key="8">
    <source>
        <dbReference type="Proteomes" id="UP000647235"/>
    </source>
</evidence>
<dbReference type="InterPro" id="IPR015422">
    <property type="entry name" value="PyrdxlP-dep_Trfase_small"/>
</dbReference>
<comment type="caution">
    <text evidence="7">The sequence shown here is derived from an EMBL/GenBank/DDBJ whole genome shotgun (WGS) entry which is preliminary data.</text>
</comment>
<evidence type="ECO:0000259" key="6">
    <source>
        <dbReference type="Pfam" id="PF00155"/>
    </source>
</evidence>
<accession>A0ABR7EVN8</accession>
<dbReference type="Proteomes" id="UP000647235">
    <property type="component" value="Unassembled WGS sequence"/>
</dbReference>
<evidence type="ECO:0000313" key="7">
    <source>
        <dbReference type="EMBL" id="MBC5665416.1"/>
    </source>
</evidence>
<dbReference type="RefSeq" id="WP_186855907.1">
    <property type="nucleotide sequence ID" value="NZ_JACOOY010000010.1"/>
</dbReference>
<dbReference type="Pfam" id="PF00155">
    <property type="entry name" value="Aminotran_1_2"/>
    <property type="match status" value="1"/>
</dbReference>
<evidence type="ECO:0000256" key="5">
    <source>
        <dbReference type="ARBA" id="ARBA00037974"/>
    </source>
</evidence>
<reference evidence="7 8" key="1">
    <citation type="submission" date="2020-08" db="EMBL/GenBank/DDBJ databases">
        <title>Genome public.</title>
        <authorList>
            <person name="Liu C."/>
            <person name="Sun Q."/>
        </authorList>
    </citation>
    <scope>NUCLEOTIDE SEQUENCE [LARGE SCALE GENOMIC DNA]</scope>
    <source>
        <strain evidence="7 8">NSJ-36</strain>
    </source>
</reference>
<proteinExistence type="inferred from homology"/>
<dbReference type="Gene3D" id="3.40.640.10">
    <property type="entry name" value="Type I PLP-dependent aspartate aminotransferase-like (Major domain)"/>
    <property type="match status" value="1"/>
</dbReference>